<dbReference type="RefSeq" id="WP_126814199.1">
    <property type="nucleotide sequence ID" value="NZ_NGKC01000011.1"/>
</dbReference>
<keyword evidence="3" id="KW-1185">Reference proteome</keyword>
<dbReference type="AlphaFoldDB" id="A0A430ARI8"/>
<evidence type="ECO:0000313" key="2">
    <source>
        <dbReference type="EMBL" id="RSU10673.1"/>
    </source>
</evidence>
<protein>
    <recommendedName>
        <fullName evidence="1">ABC-type glycine betaine transport system substrate-binding domain-containing protein</fullName>
    </recommendedName>
</protein>
<accession>A0A430ARI8</accession>
<reference evidence="2 3" key="1">
    <citation type="submission" date="2017-05" db="EMBL/GenBank/DDBJ databases">
        <title>Vagococcus spp. assemblies.</title>
        <authorList>
            <person name="Gulvik C.A."/>
        </authorList>
    </citation>
    <scope>NUCLEOTIDE SEQUENCE [LARGE SCALE GENOMIC DNA]</scope>
    <source>
        <strain evidence="2 3">LMG 24798</strain>
    </source>
</reference>
<dbReference type="GO" id="GO:0043190">
    <property type="term" value="C:ATP-binding cassette (ABC) transporter complex"/>
    <property type="evidence" value="ECO:0007669"/>
    <property type="project" value="InterPro"/>
</dbReference>
<dbReference type="Gene3D" id="3.40.190.120">
    <property type="entry name" value="Osmoprotection protein (prox), domain 2"/>
    <property type="match status" value="1"/>
</dbReference>
<organism evidence="2 3">
    <name type="scientific">Vagococcus acidifermentans</name>
    <dbReference type="NCBI Taxonomy" id="564710"/>
    <lineage>
        <taxon>Bacteria</taxon>
        <taxon>Bacillati</taxon>
        <taxon>Bacillota</taxon>
        <taxon>Bacilli</taxon>
        <taxon>Lactobacillales</taxon>
        <taxon>Enterococcaceae</taxon>
        <taxon>Vagococcus</taxon>
    </lineage>
</organism>
<dbReference type="CDD" id="cd13528">
    <property type="entry name" value="PBP2_osmoprotectants"/>
    <property type="match status" value="1"/>
</dbReference>
<dbReference type="Proteomes" id="UP000286773">
    <property type="component" value="Unassembled WGS sequence"/>
</dbReference>
<sequence>MKHVKRWLIRGLVIAGAVLFLGACGSQGGKVTIASKQFTENILLSEIYAQLIEHETELEVERKQNLGGTSVCFPAMEKGEVDIYVEYSGTAYNEILKLSDSTGMSADEIYDISVKKLNDDHDITMFQPIGINNTFAVGMLRSKSEELGVTSISDLSEQSDELRFGANHVFYTRDADGYDPMVKLYDLHFSESLKMDTSLLYDAINQNKLDVMIVYATDSLLKKYDMVILQDDKELFPPYHGSPICRNDTLEKYPELNDVLDLLKGRIDDVKMQELDYEIDVKNKTPEEVAKKFLADEGLVK</sequence>
<dbReference type="GO" id="GO:0022857">
    <property type="term" value="F:transmembrane transporter activity"/>
    <property type="evidence" value="ECO:0007669"/>
    <property type="project" value="InterPro"/>
</dbReference>
<dbReference type="EMBL" id="NGKC01000011">
    <property type="protein sequence ID" value="RSU10673.1"/>
    <property type="molecule type" value="Genomic_DNA"/>
</dbReference>
<dbReference type="PROSITE" id="PS51257">
    <property type="entry name" value="PROKAR_LIPOPROTEIN"/>
    <property type="match status" value="1"/>
</dbReference>
<gene>
    <name evidence="2" type="ORF">CBF27_10180</name>
</gene>
<name>A0A430ARI8_9ENTE</name>
<comment type="caution">
    <text evidence="2">The sequence shown here is derived from an EMBL/GenBank/DDBJ whole genome shotgun (WGS) entry which is preliminary data.</text>
</comment>
<proteinExistence type="predicted"/>
<dbReference type="InterPro" id="IPR007210">
    <property type="entry name" value="ABC_Gly_betaine_transp_sub-bd"/>
</dbReference>
<evidence type="ECO:0000313" key="3">
    <source>
        <dbReference type="Proteomes" id="UP000286773"/>
    </source>
</evidence>
<evidence type="ECO:0000259" key="1">
    <source>
        <dbReference type="Pfam" id="PF04069"/>
    </source>
</evidence>
<feature type="domain" description="ABC-type glycine betaine transport system substrate-binding" evidence="1">
    <location>
        <begin position="30"/>
        <end position="295"/>
    </location>
</feature>
<dbReference type="SUPFAM" id="SSF53850">
    <property type="entry name" value="Periplasmic binding protein-like II"/>
    <property type="match status" value="1"/>
</dbReference>
<dbReference type="OrthoDB" id="9801163at2"/>
<dbReference type="Pfam" id="PF04069">
    <property type="entry name" value="OpuAC"/>
    <property type="match status" value="1"/>
</dbReference>
<dbReference type="Gene3D" id="3.40.190.10">
    <property type="entry name" value="Periplasmic binding protein-like II"/>
    <property type="match status" value="1"/>
</dbReference>